<reference evidence="1" key="1">
    <citation type="submission" date="2014-09" db="EMBL/GenBank/DDBJ databases">
        <authorList>
            <person name="Magalhaes I.L.F."/>
            <person name="Oliveira U."/>
            <person name="Santos F.R."/>
            <person name="Vidigal T.H.D.A."/>
            <person name="Brescovit A.D."/>
            <person name="Santos A.J."/>
        </authorList>
    </citation>
    <scope>NUCLEOTIDE SEQUENCE</scope>
    <source>
        <tissue evidence="1">Shoot tissue taken approximately 20 cm above the soil surface</tissue>
    </source>
</reference>
<organism evidence="1">
    <name type="scientific">Arundo donax</name>
    <name type="common">Giant reed</name>
    <name type="synonym">Donax arundinaceus</name>
    <dbReference type="NCBI Taxonomy" id="35708"/>
    <lineage>
        <taxon>Eukaryota</taxon>
        <taxon>Viridiplantae</taxon>
        <taxon>Streptophyta</taxon>
        <taxon>Embryophyta</taxon>
        <taxon>Tracheophyta</taxon>
        <taxon>Spermatophyta</taxon>
        <taxon>Magnoliopsida</taxon>
        <taxon>Liliopsida</taxon>
        <taxon>Poales</taxon>
        <taxon>Poaceae</taxon>
        <taxon>PACMAD clade</taxon>
        <taxon>Arundinoideae</taxon>
        <taxon>Arundineae</taxon>
        <taxon>Arundo</taxon>
    </lineage>
</organism>
<dbReference type="EMBL" id="GBRH01282066">
    <property type="protein sequence ID" value="JAD15829.1"/>
    <property type="molecule type" value="Transcribed_RNA"/>
</dbReference>
<reference evidence="1" key="2">
    <citation type="journal article" date="2015" name="Data Brief">
        <title>Shoot transcriptome of the giant reed, Arundo donax.</title>
        <authorList>
            <person name="Barrero R.A."/>
            <person name="Guerrero F.D."/>
            <person name="Moolhuijzen P."/>
            <person name="Goolsby J.A."/>
            <person name="Tidwell J."/>
            <person name="Bellgard S.E."/>
            <person name="Bellgard M.I."/>
        </authorList>
    </citation>
    <scope>NUCLEOTIDE SEQUENCE</scope>
    <source>
        <tissue evidence="1">Shoot tissue taken approximately 20 cm above the soil surface</tissue>
    </source>
</reference>
<evidence type="ECO:0000313" key="1">
    <source>
        <dbReference type="EMBL" id="JAD15829.1"/>
    </source>
</evidence>
<name>A0A0A9UCW1_ARUDO</name>
<accession>A0A0A9UCW1</accession>
<proteinExistence type="predicted"/>
<protein>
    <submittedName>
        <fullName evidence="1">Uncharacterized protein</fullName>
    </submittedName>
</protein>
<dbReference type="AlphaFoldDB" id="A0A0A9UCW1"/>
<sequence>MRNSSAILQHKDRNGAFNIHDSSDFPTENEYIYN</sequence>